<comment type="pathway">
    <text evidence="5">Purine metabolism; AMP biosynthesis via salvage pathway; AMP from ADP: step 1/1.</text>
</comment>
<evidence type="ECO:0000256" key="1">
    <source>
        <dbReference type="ARBA" id="ARBA00022679"/>
    </source>
</evidence>
<keyword evidence="5" id="KW-0963">Cytoplasm</keyword>
<dbReference type="EC" id="2.7.4.3" evidence="5 7"/>
<evidence type="ECO:0000256" key="7">
    <source>
        <dbReference type="RuleBase" id="RU003331"/>
    </source>
</evidence>
<dbReference type="NCBIfam" id="NF011100">
    <property type="entry name" value="PRK14527.1"/>
    <property type="match status" value="1"/>
</dbReference>
<name>Z4WTY8_9PORP</name>
<dbReference type="InterPro" id="IPR033690">
    <property type="entry name" value="Adenylat_kinase_CS"/>
</dbReference>
<keyword evidence="3 5" id="KW-0547">Nucleotide-binding</keyword>
<dbReference type="InterPro" id="IPR027417">
    <property type="entry name" value="P-loop_NTPase"/>
</dbReference>
<feature type="binding site" evidence="5">
    <location>
        <begin position="28"/>
        <end position="33"/>
    </location>
    <ligand>
        <name>ATP</name>
        <dbReference type="ChEBI" id="CHEBI:30616"/>
    </ligand>
</feature>
<feature type="region of interest" description="NMP" evidence="5">
    <location>
        <begin position="48"/>
        <end position="77"/>
    </location>
</feature>
<dbReference type="InterPro" id="IPR000850">
    <property type="entry name" value="Adenylat/UMP-CMP_kin"/>
</dbReference>
<evidence type="ECO:0000256" key="5">
    <source>
        <dbReference type="HAMAP-Rule" id="MF_00235"/>
    </source>
</evidence>
<dbReference type="NCBIfam" id="NF001381">
    <property type="entry name" value="PRK00279.1-3"/>
    <property type="match status" value="1"/>
</dbReference>
<comment type="similarity">
    <text evidence="5 6">Belongs to the adenylate kinase family.</text>
</comment>
<evidence type="ECO:0000256" key="6">
    <source>
        <dbReference type="RuleBase" id="RU003330"/>
    </source>
</evidence>
<evidence type="ECO:0000256" key="3">
    <source>
        <dbReference type="ARBA" id="ARBA00022741"/>
    </source>
</evidence>
<sequence>MGVCSKIFINLKTKHKTMLNLVIFGAPGSGKGTQSEVLIEKYGFDHISTGDILRAEIRQESELGKAAKSYMDAGQLVPDSLIIDMIEKVLRERKPKKGIILDGFPRTVAQAEALDALFARLDTQVHAVLDLQVAEDELVERLLKRGQDSGRSDDNLETIQKRLGVYHAQTAPIAEHYAKKGVHHPIAGSGAITDITARIARVIDALG</sequence>
<reference evidence="8 9" key="1">
    <citation type="submission" date="2014-01" db="EMBL/GenBank/DDBJ databases">
        <authorList>
            <person name="Durkin A.S."/>
            <person name="McCorrison J."/>
            <person name="Torralba M."/>
            <person name="Gillis M."/>
            <person name="Haft D.H."/>
            <person name="Methe B."/>
            <person name="Sutton G."/>
            <person name="Nelson K.E."/>
        </authorList>
    </citation>
    <scope>NUCLEOTIDE SEQUENCE [LARGE SCALE GENOMIC DNA]</scope>
    <source>
        <strain evidence="8 9">ATCC 51270</strain>
    </source>
</reference>
<dbReference type="NCBIfam" id="NF011105">
    <property type="entry name" value="PRK14532.1"/>
    <property type="match status" value="1"/>
</dbReference>
<dbReference type="GO" id="GO:0005524">
    <property type="term" value="F:ATP binding"/>
    <property type="evidence" value="ECO:0007669"/>
    <property type="project" value="UniProtKB-UniRule"/>
</dbReference>
<comment type="caution">
    <text evidence="5">Lacks conserved residue(s) required for the propagation of feature annotation.</text>
</comment>
<keyword evidence="1 5" id="KW-0808">Transferase</keyword>
<feature type="binding site" evidence="5">
    <location>
        <position position="110"/>
    </location>
    <ligand>
        <name>AMP</name>
        <dbReference type="ChEBI" id="CHEBI:456215"/>
    </ligand>
</feature>
<dbReference type="InterPro" id="IPR006259">
    <property type="entry name" value="Adenyl_kin_sub"/>
</dbReference>
<dbReference type="CDD" id="cd01428">
    <property type="entry name" value="ADK"/>
    <property type="match status" value="1"/>
</dbReference>
<dbReference type="GO" id="GO:0004017">
    <property type="term" value="F:AMP kinase activity"/>
    <property type="evidence" value="ECO:0007669"/>
    <property type="project" value="UniProtKB-UniRule"/>
</dbReference>
<dbReference type="GO" id="GO:0044209">
    <property type="term" value="P:AMP salvage"/>
    <property type="evidence" value="ECO:0007669"/>
    <property type="project" value="UniProtKB-UniRule"/>
</dbReference>
<dbReference type="NCBIfam" id="TIGR01351">
    <property type="entry name" value="adk"/>
    <property type="match status" value="1"/>
</dbReference>
<dbReference type="PROSITE" id="PS00113">
    <property type="entry name" value="ADENYLATE_KINASE"/>
    <property type="match status" value="1"/>
</dbReference>
<evidence type="ECO:0000256" key="2">
    <source>
        <dbReference type="ARBA" id="ARBA00022727"/>
    </source>
</evidence>
<organism evidence="8 9">
    <name type="scientific">Porphyromonas catoniae ATCC 51270</name>
    <dbReference type="NCBI Taxonomy" id="887901"/>
    <lineage>
        <taxon>Bacteria</taxon>
        <taxon>Pseudomonadati</taxon>
        <taxon>Bacteroidota</taxon>
        <taxon>Bacteroidia</taxon>
        <taxon>Bacteroidales</taxon>
        <taxon>Porphyromonadaceae</taxon>
        <taxon>Porphyromonas</taxon>
    </lineage>
</organism>
<feature type="binding site" evidence="5">
    <location>
        <position position="151"/>
    </location>
    <ligand>
        <name>AMP</name>
        <dbReference type="ChEBI" id="CHEBI:456215"/>
    </ligand>
</feature>
<evidence type="ECO:0000313" key="8">
    <source>
        <dbReference type="EMBL" id="EWC92753.1"/>
    </source>
</evidence>
<comment type="domain">
    <text evidence="5">Consists of three domains, a large central CORE domain and two small peripheral domains, NMPbind and LID, which undergo movements during catalysis. The LID domain closes over the site of phosphoryl transfer upon ATP binding. Assembling and dissambling the active center during each catalytic cycle provides an effective means to prevent ATP hydrolysis.</text>
</comment>
<feature type="binding site" evidence="5">
    <location>
        <position position="54"/>
    </location>
    <ligand>
        <name>AMP</name>
        <dbReference type="ChEBI" id="CHEBI:456215"/>
    </ligand>
</feature>
<dbReference type="Pfam" id="PF00406">
    <property type="entry name" value="ADK"/>
    <property type="match status" value="1"/>
</dbReference>
<comment type="function">
    <text evidence="5">Catalyzes the reversible transfer of the terminal phosphate group between ATP and AMP. Plays an important role in cellular energy homeostasis and in adenine nucleotide metabolism.</text>
</comment>
<dbReference type="AlphaFoldDB" id="Z4WTY8"/>
<dbReference type="GO" id="GO:0005737">
    <property type="term" value="C:cytoplasm"/>
    <property type="evidence" value="ECO:0007669"/>
    <property type="project" value="UniProtKB-SubCell"/>
</dbReference>
<keyword evidence="9" id="KW-1185">Reference proteome</keyword>
<dbReference type="PRINTS" id="PR00094">
    <property type="entry name" value="ADENYLTKNASE"/>
</dbReference>
<comment type="catalytic activity">
    <reaction evidence="5 7">
        <text>AMP + ATP = 2 ADP</text>
        <dbReference type="Rhea" id="RHEA:12973"/>
        <dbReference type="ChEBI" id="CHEBI:30616"/>
        <dbReference type="ChEBI" id="CHEBI:456215"/>
        <dbReference type="ChEBI" id="CHEBI:456216"/>
        <dbReference type="EC" id="2.7.4.3"/>
    </reaction>
</comment>
<feature type="binding site" evidence="5">
    <location>
        <begin position="103"/>
        <end position="106"/>
    </location>
    <ligand>
        <name>AMP</name>
        <dbReference type="ChEBI" id="CHEBI:456215"/>
    </ligand>
</feature>
<dbReference type="EMBL" id="JDFF01000011">
    <property type="protein sequence ID" value="EWC92753.1"/>
    <property type="molecule type" value="Genomic_DNA"/>
</dbReference>
<proteinExistence type="inferred from homology"/>
<comment type="caution">
    <text evidence="8">The sequence shown here is derived from an EMBL/GenBank/DDBJ whole genome shotgun (WGS) entry which is preliminary data.</text>
</comment>
<dbReference type="PANTHER" id="PTHR23359">
    <property type="entry name" value="NUCLEOTIDE KINASE"/>
    <property type="match status" value="1"/>
</dbReference>
<evidence type="ECO:0000256" key="4">
    <source>
        <dbReference type="ARBA" id="ARBA00022777"/>
    </source>
</evidence>
<comment type="subunit">
    <text evidence="5 7">Monomer.</text>
</comment>
<feature type="binding site" evidence="5">
    <location>
        <position position="145"/>
    </location>
    <ligand>
        <name>ATP</name>
        <dbReference type="ChEBI" id="CHEBI:30616"/>
    </ligand>
</feature>
<evidence type="ECO:0000313" key="9">
    <source>
        <dbReference type="Proteomes" id="UP000023482"/>
    </source>
</evidence>
<protein>
    <recommendedName>
        <fullName evidence="5 7">Adenylate kinase</fullName>
        <shortName evidence="5">AK</shortName>
        <ecNumber evidence="5 7">2.7.4.3</ecNumber>
    </recommendedName>
    <alternativeName>
        <fullName evidence="5">ATP-AMP transphosphorylase</fullName>
    </alternativeName>
    <alternativeName>
        <fullName evidence="5">ATP:AMP phosphotransferase</fullName>
    </alternativeName>
    <alternativeName>
        <fullName evidence="5">Adenylate monophosphate kinase</fullName>
    </alternativeName>
</protein>
<feature type="binding site" evidence="5">
    <location>
        <position position="190"/>
    </location>
    <ligand>
        <name>ATP</name>
        <dbReference type="ChEBI" id="CHEBI:30616"/>
    </ligand>
</feature>
<keyword evidence="4 5" id="KW-0418">Kinase</keyword>
<keyword evidence="2 5" id="KW-0545">Nucleotide biosynthesis</keyword>
<dbReference type="NCBIfam" id="NF011104">
    <property type="entry name" value="PRK14531.1"/>
    <property type="match status" value="1"/>
</dbReference>
<feature type="binding site" evidence="5">
    <location>
        <position position="162"/>
    </location>
    <ligand>
        <name>AMP</name>
        <dbReference type="ChEBI" id="CHEBI:456215"/>
    </ligand>
</feature>
<comment type="subcellular location">
    <subcellularLocation>
        <location evidence="5 7">Cytoplasm</location>
    </subcellularLocation>
</comment>
<accession>Z4WTY8</accession>
<dbReference type="HAMAP" id="MF_00235">
    <property type="entry name" value="Adenylate_kinase_Adk"/>
    <property type="match status" value="1"/>
</dbReference>
<keyword evidence="5 7" id="KW-0067">ATP-binding</keyword>
<dbReference type="PATRIC" id="fig|887901.3.peg.565"/>
<feature type="binding site" evidence="5">
    <location>
        <position position="49"/>
    </location>
    <ligand>
        <name>AMP</name>
        <dbReference type="ChEBI" id="CHEBI:456215"/>
    </ligand>
</feature>
<dbReference type="SUPFAM" id="SSF52540">
    <property type="entry name" value="P-loop containing nucleoside triphosphate hydrolases"/>
    <property type="match status" value="1"/>
</dbReference>
<dbReference type="Gene3D" id="3.40.50.300">
    <property type="entry name" value="P-loop containing nucleotide triphosphate hydrolases"/>
    <property type="match status" value="1"/>
</dbReference>
<dbReference type="Proteomes" id="UP000023482">
    <property type="component" value="Unassembled WGS sequence"/>
</dbReference>
<gene>
    <name evidence="5" type="primary">adk</name>
    <name evidence="8" type="ORF">HMPREF0636_0664</name>
</gene>
<feature type="binding site" evidence="5">
    <location>
        <begin position="75"/>
        <end position="77"/>
    </location>
    <ligand>
        <name>AMP</name>
        <dbReference type="ChEBI" id="CHEBI:456215"/>
    </ligand>
</feature>
<dbReference type="UniPathway" id="UPA00588">
    <property type="reaction ID" value="UER00649"/>
</dbReference>